<dbReference type="EMBL" id="AM406670">
    <property type="protein sequence ID" value="CAL93023.1"/>
    <property type="molecule type" value="Genomic_DNA"/>
</dbReference>
<dbReference type="HOGENOM" id="CLU_000445_107_21_4"/>
<dbReference type="InterPro" id="IPR003660">
    <property type="entry name" value="HAMP_dom"/>
</dbReference>
<dbReference type="Pfam" id="PF18947">
    <property type="entry name" value="HAMP_2"/>
    <property type="match status" value="3"/>
</dbReference>
<feature type="domain" description="HAMP" evidence="13">
    <location>
        <begin position="480"/>
        <end position="532"/>
    </location>
</feature>
<dbReference type="GO" id="GO:0006935">
    <property type="term" value="P:chemotaxis"/>
    <property type="evidence" value="ECO:0007669"/>
    <property type="project" value="UniProtKB-KW"/>
</dbReference>
<evidence type="ECO:0000256" key="11">
    <source>
        <dbReference type="SAM" id="Phobius"/>
    </source>
</evidence>
<dbReference type="SMART" id="SM01049">
    <property type="entry name" value="Cache_2"/>
    <property type="match status" value="1"/>
</dbReference>
<dbReference type="Proteomes" id="UP000002588">
    <property type="component" value="Chromosome"/>
</dbReference>
<dbReference type="PROSITE" id="PS50111">
    <property type="entry name" value="CHEMOTAXIS_TRANSDUC_2"/>
    <property type="match status" value="1"/>
</dbReference>
<dbReference type="Pfam" id="PF00672">
    <property type="entry name" value="HAMP"/>
    <property type="match status" value="1"/>
</dbReference>
<keyword evidence="15" id="KW-1185">Reference proteome</keyword>
<keyword evidence="3" id="KW-0145">Chemotaxis</keyword>
<evidence type="ECO:0000256" key="2">
    <source>
        <dbReference type="ARBA" id="ARBA00022475"/>
    </source>
</evidence>
<evidence type="ECO:0000256" key="4">
    <source>
        <dbReference type="ARBA" id="ARBA00022692"/>
    </source>
</evidence>
<evidence type="ECO:0000256" key="1">
    <source>
        <dbReference type="ARBA" id="ARBA00004651"/>
    </source>
</evidence>
<feature type="region of interest" description="Disordered" evidence="10">
    <location>
        <begin position="784"/>
        <end position="812"/>
    </location>
</feature>
<dbReference type="FunFam" id="1.10.287.950:FF:000001">
    <property type="entry name" value="Methyl-accepting chemotaxis sensory transducer"/>
    <property type="match status" value="1"/>
</dbReference>
<keyword evidence="4 11" id="KW-0812">Transmembrane</keyword>
<dbReference type="KEGG" id="azo:azo0406"/>
<feature type="compositionally biased region" description="Low complexity" evidence="10">
    <location>
        <begin position="784"/>
        <end position="796"/>
    </location>
</feature>
<evidence type="ECO:0000313" key="14">
    <source>
        <dbReference type="EMBL" id="CAL93023.1"/>
    </source>
</evidence>
<evidence type="ECO:0000259" key="13">
    <source>
        <dbReference type="PROSITE" id="PS50885"/>
    </source>
</evidence>
<comment type="subcellular location">
    <subcellularLocation>
        <location evidence="1">Cell membrane</location>
        <topology evidence="1">Multi-pass membrane protein</topology>
    </subcellularLocation>
</comment>
<dbReference type="Pfam" id="PF17200">
    <property type="entry name" value="sCache_2"/>
    <property type="match status" value="1"/>
</dbReference>
<dbReference type="Gene3D" id="1.10.287.950">
    <property type="entry name" value="Methyl-accepting chemotaxis protein"/>
    <property type="match status" value="1"/>
</dbReference>
<organism evidence="14 15">
    <name type="scientific">Azoarcus sp. (strain BH72)</name>
    <dbReference type="NCBI Taxonomy" id="418699"/>
    <lineage>
        <taxon>Bacteria</taxon>
        <taxon>Pseudomonadati</taxon>
        <taxon>Pseudomonadota</taxon>
        <taxon>Betaproteobacteria</taxon>
        <taxon>Rhodocyclales</taxon>
        <taxon>Zoogloeaceae</taxon>
        <taxon>Azoarcus</taxon>
    </lineage>
</organism>
<protein>
    <submittedName>
        <fullName evidence="14">Methyl-accepting chemotaxis protein</fullName>
    </submittedName>
</protein>
<keyword evidence="2" id="KW-1003">Cell membrane</keyword>
<evidence type="ECO:0000256" key="5">
    <source>
        <dbReference type="ARBA" id="ARBA00022989"/>
    </source>
</evidence>
<feature type="domain" description="HAMP" evidence="13">
    <location>
        <begin position="207"/>
        <end position="259"/>
    </location>
</feature>
<dbReference type="Gene3D" id="1.20.120.1530">
    <property type="match status" value="2"/>
</dbReference>
<keyword evidence="9" id="KW-0175">Coiled coil</keyword>
<evidence type="ECO:0000259" key="12">
    <source>
        <dbReference type="PROSITE" id="PS50111"/>
    </source>
</evidence>
<dbReference type="PANTHER" id="PTHR43531">
    <property type="entry name" value="PROTEIN ICFG"/>
    <property type="match status" value="1"/>
</dbReference>
<dbReference type="SMART" id="SM00304">
    <property type="entry name" value="HAMP"/>
    <property type="match status" value="4"/>
</dbReference>
<dbReference type="SUPFAM" id="SSF58104">
    <property type="entry name" value="Methyl-accepting chemotaxis protein (MCP) signaling domain"/>
    <property type="match status" value="1"/>
</dbReference>
<dbReference type="InterPro" id="IPR051310">
    <property type="entry name" value="MCP_chemotaxis"/>
</dbReference>
<name>A1K2G8_AZOSB</name>
<keyword evidence="8" id="KW-0807">Transducer</keyword>
<gene>
    <name evidence="14" type="ordered locus">azo0406</name>
</gene>
<dbReference type="Pfam" id="PF00015">
    <property type="entry name" value="MCPsignal"/>
    <property type="match status" value="1"/>
</dbReference>
<evidence type="ECO:0000256" key="7">
    <source>
        <dbReference type="ARBA" id="ARBA00029447"/>
    </source>
</evidence>
<dbReference type="Gene3D" id="3.30.450.20">
    <property type="entry name" value="PAS domain"/>
    <property type="match status" value="1"/>
</dbReference>
<evidence type="ECO:0000256" key="8">
    <source>
        <dbReference type="PROSITE-ProRule" id="PRU00284"/>
    </source>
</evidence>
<dbReference type="GO" id="GO:0005886">
    <property type="term" value="C:plasma membrane"/>
    <property type="evidence" value="ECO:0007669"/>
    <property type="project" value="UniProtKB-SubCell"/>
</dbReference>
<keyword evidence="6 11" id="KW-0472">Membrane</keyword>
<feature type="coiled-coil region" evidence="9">
    <location>
        <begin position="723"/>
        <end position="750"/>
    </location>
</feature>
<dbReference type="eggNOG" id="COG4564">
    <property type="taxonomic scope" value="Bacteria"/>
</dbReference>
<comment type="similarity">
    <text evidence="7">Belongs to the methyl-accepting chemotaxis (MCP) protein family.</text>
</comment>
<dbReference type="PROSITE" id="PS50885">
    <property type="entry name" value="HAMP"/>
    <property type="match status" value="3"/>
</dbReference>
<dbReference type="InterPro" id="IPR004089">
    <property type="entry name" value="MCPsignal_dom"/>
</dbReference>
<evidence type="ECO:0000256" key="3">
    <source>
        <dbReference type="ARBA" id="ARBA00022500"/>
    </source>
</evidence>
<dbReference type="SMART" id="SM00283">
    <property type="entry name" value="MA"/>
    <property type="match status" value="1"/>
</dbReference>
<dbReference type="STRING" id="62928.azo0406"/>
<evidence type="ECO:0000256" key="6">
    <source>
        <dbReference type="ARBA" id="ARBA00023136"/>
    </source>
</evidence>
<dbReference type="AlphaFoldDB" id="A1K2G8"/>
<evidence type="ECO:0000256" key="9">
    <source>
        <dbReference type="SAM" id="Coils"/>
    </source>
</evidence>
<accession>A1K2G8</accession>
<dbReference type="InterPro" id="IPR033480">
    <property type="entry name" value="sCache_2"/>
</dbReference>
<dbReference type="GO" id="GO:0007165">
    <property type="term" value="P:signal transduction"/>
    <property type="evidence" value="ECO:0007669"/>
    <property type="project" value="UniProtKB-KW"/>
</dbReference>
<keyword evidence="5 11" id="KW-1133">Transmembrane helix</keyword>
<evidence type="ECO:0000256" key="10">
    <source>
        <dbReference type="SAM" id="MobiDB-lite"/>
    </source>
</evidence>
<dbReference type="GO" id="GO:0004888">
    <property type="term" value="F:transmembrane signaling receptor activity"/>
    <property type="evidence" value="ECO:0007669"/>
    <property type="project" value="TreeGrafter"/>
</dbReference>
<feature type="transmembrane region" description="Helical" evidence="11">
    <location>
        <begin position="188"/>
        <end position="206"/>
    </location>
</feature>
<dbReference type="CDD" id="cd11386">
    <property type="entry name" value="MCP_signal"/>
    <property type="match status" value="1"/>
</dbReference>
<sequence>MKIATRTKLLVLVSVLGIAVSVIFALFSLRSSLLSDRQDKTKNLIEVAHSVLAHYHAREVAGQMTRDQAQTAAKDVIRGMRYDGEEYFWINDLEHRMLMHPIKPELEGKDLSTLKDAAGKAFFVDMVAAVKQNDGGFVDYVWPRAGSDKPVPKLSYVKGFKPWGWMLASGIYIEDVDAALWREFSNQLIIGIVIVIALLVLAVATIRDVTRAIRGTVDSARHLADGDFDTVSDLQLKNELGAVLEANNAIRVSVQQMRAEAVSLSRAAVAGQLSSRADLSKYHGGYREVVEGVNATLDAVIGPLNVAADYVDRIAKGTIPPKITDSYNGDFNTIKNNLNTAIDAINALVADAAMLSRAAVEGKLATRADASRHQGDYQRIVQGVNDTLDAVIGPLNVAADYVDRIAKGAIPPKITDSYNGDFNTIKNNLNTAIDAVGALVADAAMLAQAAVEGRLETRADASRHQGDYRKIVEGVNHTLDAVIDPINEVKRVMIALSQGDLTQKIHAEYAGDFRVLQDAVNGSLDKLGEIIEQVRGAADALSNAAAQVSATAQSLSQASSEQAASVEEVSSTIEEAAASINQNSENAKVTDGMATKSATEAAEGGEAVRNTVEAMKNIAGKIGIIDDIAYQTNLLALNAAIEAARAGEHGKGFAVVAAEVRKLAERSQVAAQEIGQLAGNSVTLAERAGALLGEMVPSIRKTSDLVQEIASASQEQSAGVVQINHAMGQLNKATQQNASASEELAATAEELGGQAGQLQQLMGFFSVGDGAGAAAVIATASARKAPARAAATPAPRASRKPVSFSEADFERF</sequence>
<feature type="domain" description="Methyl-accepting transducer" evidence="12">
    <location>
        <begin position="537"/>
        <end position="752"/>
    </location>
</feature>
<evidence type="ECO:0000313" key="15">
    <source>
        <dbReference type="Proteomes" id="UP000002588"/>
    </source>
</evidence>
<feature type="domain" description="HAMP" evidence="13">
    <location>
        <begin position="298"/>
        <end position="350"/>
    </location>
</feature>
<dbReference type="PANTHER" id="PTHR43531:SF11">
    <property type="entry name" value="METHYL-ACCEPTING CHEMOTAXIS PROTEIN 3"/>
    <property type="match status" value="1"/>
</dbReference>
<dbReference type="RefSeq" id="WP_011764141.1">
    <property type="nucleotide sequence ID" value="NC_008702.1"/>
</dbReference>
<proteinExistence type="inferred from homology"/>
<reference evidence="14 15" key="1">
    <citation type="journal article" date="2006" name="Nat. Biotechnol.">
        <title>Complete genome of the mutualistic, N2-fixing grass endophyte Azoarcus sp. strain BH72.</title>
        <authorList>
            <person name="Krause A."/>
            <person name="Ramakumar A."/>
            <person name="Bartels D."/>
            <person name="Battistoni F."/>
            <person name="Bekel T."/>
            <person name="Boch J."/>
            <person name="Boehm M."/>
            <person name="Friedrich F."/>
            <person name="Hurek T."/>
            <person name="Krause L."/>
            <person name="Linke B."/>
            <person name="McHardy A.C."/>
            <person name="Sarkar A."/>
            <person name="Schneiker S."/>
            <person name="Syed A.A."/>
            <person name="Thauer R."/>
            <person name="Vorhoelter F.-J."/>
            <person name="Weidner S."/>
            <person name="Puehler A."/>
            <person name="Reinhold-Hurek B."/>
            <person name="Kaiser O."/>
            <person name="Goesmann A."/>
        </authorList>
    </citation>
    <scope>NUCLEOTIDE SEQUENCE [LARGE SCALE GENOMIC DNA]</scope>
    <source>
        <strain evidence="14 15">BH72</strain>
    </source>
</reference>
<dbReference type="eggNOG" id="COG0840">
    <property type="taxonomic scope" value="Bacteria"/>
</dbReference>